<dbReference type="Proteomes" id="UP000290439">
    <property type="component" value="Chromosome"/>
</dbReference>
<keyword evidence="1" id="KW-0732">Signal</keyword>
<protein>
    <recommendedName>
        <fullName evidence="4">Secreted protein</fullName>
    </recommendedName>
</protein>
<evidence type="ECO:0000313" key="2">
    <source>
        <dbReference type="EMBL" id="VFA97852.1"/>
    </source>
</evidence>
<feature type="chain" id="PRO_5020310274" description="Secreted protein" evidence="1">
    <location>
        <begin position="31"/>
        <end position="259"/>
    </location>
</feature>
<proteinExistence type="predicted"/>
<sequence>MLRIRGRRTALTALALAASACLVAPPSTMAAPRTVAQPEVPAIAENVPADVLAALAPTVIGAMSTPGFIAGGGAVGILGQARALLSIPGIPAQVKSTLGRIITFLDGSGGGGPDLPPASGPRIAQFLYPTIGKGCIGPSSDSVGTALAVPGPAELPPPGPGSGQTAFVLTALGTEVAAPVQHPPLTVHWINLDTRHSGTQPLTTEAALNTEGPATLSAVADTGSGRIAAVISGSLTTTTAGDETRTCTFAPTLGFFTVP</sequence>
<dbReference type="AlphaFoldDB" id="A0A4U8VWT3"/>
<dbReference type="PROSITE" id="PS51257">
    <property type="entry name" value="PROKAR_LIPOPROTEIN"/>
    <property type="match status" value="1"/>
</dbReference>
<dbReference type="EMBL" id="LR215973">
    <property type="protein sequence ID" value="VFA97852.1"/>
    <property type="molecule type" value="Genomic_DNA"/>
</dbReference>
<accession>A0A4U8VWT3</accession>
<name>A0A4U8VWT3_9NOCA</name>
<gene>
    <name evidence="2" type="ORF">NCTC10797_01617</name>
</gene>
<reference evidence="2 3" key="1">
    <citation type="submission" date="2019-02" db="EMBL/GenBank/DDBJ databases">
        <authorList>
            <consortium name="Pathogen Informatics"/>
        </authorList>
    </citation>
    <scope>NUCLEOTIDE SEQUENCE [LARGE SCALE GENOMIC DNA]</scope>
    <source>
        <strain evidence="2 3">3012STDY6756504</strain>
    </source>
</reference>
<organism evidence="2 3">
    <name type="scientific">Nocardia cyriacigeorgica</name>
    <dbReference type="NCBI Taxonomy" id="135487"/>
    <lineage>
        <taxon>Bacteria</taxon>
        <taxon>Bacillati</taxon>
        <taxon>Actinomycetota</taxon>
        <taxon>Actinomycetes</taxon>
        <taxon>Mycobacteriales</taxon>
        <taxon>Nocardiaceae</taxon>
        <taxon>Nocardia</taxon>
    </lineage>
</organism>
<evidence type="ECO:0000256" key="1">
    <source>
        <dbReference type="SAM" id="SignalP"/>
    </source>
</evidence>
<evidence type="ECO:0000313" key="3">
    <source>
        <dbReference type="Proteomes" id="UP000290439"/>
    </source>
</evidence>
<evidence type="ECO:0008006" key="4">
    <source>
        <dbReference type="Google" id="ProtNLM"/>
    </source>
</evidence>
<feature type="signal peptide" evidence="1">
    <location>
        <begin position="1"/>
        <end position="30"/>
    </location>
</feature>